<dbReference type="Proteomes" id="UP000593915">
    <property type="component" value="Chromosome"/>
</dbReference>
<dbReference type="PROSITE" id="PS51186">
    <property type="entry name" value="GNAT"/>
    <property type="match status" value="1"/>
</dbReference>
<dbReference type="InterPro" id="IPR016181">
    <property type="entry name" value="Acyl_CoA_acyltransferase"/>
</dbReference>
<feature type="domain" description="N-acetyltransferase" evidence="1">
    <location>
        <begin position="16"/>
        <end position="171"/>
    </location>
</feature>
<reference evidence="2 3" key="1">
    <citation type="submission" date="2020-09" db="EMBL/GenBank/DDBJ databases">
        <title>Characterization of Treponema spp. from bovine digital dermatitis in Korea.</title>
        <authorList>
            <person name="Espiritu H.M."/>
            <person name="Cho Y.I."/>
            <person name="Mamuad L."/>
        </authorList>
    </citation>
    <scope>NUCLEOTIDE SEQUENCE [LARGE SCALE GENOMIC DNA]</scope>
    <source>
        <strain evidence="2 3">KS1</strain>
    </source>
</reference>
<dbReference type="Pfam" id="PF13302">
    <property type="entry name" value="Acetyltransf_3"/>
    <property type="match status" value="1"/>
</dbReference>
<organism evidence="2 3">
    <name type="scientific">Treponema pedis</name>
    <dbReference type="NCBI Taxonomy" id="409322"/>
    <lineage>
        <taxon>Bacteria</taxon>
        <taxon>Pseudomonadati</taxon>
        <taxon>Spirochaetota</taxon>
        <taxon>Spirochaetia</taxon>
        <taxon>Spirochaetales</taxon>
        <taxon>Treponemataceae</taxon>
        <taxon>Treponema</taxon>
    </lineage>
</organism>
<evidence type="ECO:0000313" key="3">
    <source>
        <dbReference type="Proteomes" id="UP000593915"/>
    </source>
</evidence>
<name>A0A7S6WQC8_9SPIR</name>
<gene>
    <name evidence="2" type="ORF">IFE08_01780</name>
</gene>
<dbReference type="RefSeq" id="WP_194076617.1">
    <property type="nucleotide sequence ID" value="NZ_CP061839.1"/>
</dbReference>
<dbReference type="EMBL" id="CP061839">
    <property type="protein sequence ID" value="QOW61164.1"/>
    <property type="molecule type" value="Genomic_DNA"/>
</dbReference>
<dbReference type="AlphaFoldDB" id="A0A7S6WQC8"/>
<dbReference type="SUPFAM" id="SSF55729">
    <property type="entry name" value="Acyl-CoA N-acyltransferases (Nat)"/>
    <property type="match status" value="1"/>
</dbReference>
<dbReference type="GO" id="GO:0016747">
    <property type="term" value="F:acyltransferase activity, transferring groups other than amino-acyl groups"/>
    <property type="evidence" value="ECO:0007669"/>
    <property type="project" value="InterPro"/>
</dbReference>
<evidence type="ECO:0000313" key="2">
    <source>
        <dbReference type="EMBL" id="QOW61164.1"/>
    </source>
</evidence>
<sequence length="178" mass="21232">MQKNVILEKFRKDFLKDIWKAGFREEHPEWKNWDGPYFDDDYTCFKTFEAFLKSSEYEFFMSEKCRCILSDGKPVGMVSGYWKDKKTLWFEIGITIYDSKYWSGGIGTKALKLWIDENFRKHEKLEHIGLTTWSGNIGMMKAAEKAGMKKEAQIRKVRFWKNTYYDSISYGILRSERS</sequence>
<dbReference type="InterPro" id="IPR000182">
    <property type="entry name" value="GNAT_dom"/>
</dbReference>
<proteinExistence type="predicted"/>
<dbReference type="Gene3D" id="3.40.630.30">
    <property type="match status" value="1"/>
</dbReference>
<evidence type="ECO:0000259" key="1">
    <source>
        <dbReference type="PROSITE" id="PS51186"/>
    </source>
</evidence>
<dbReference type="PANTHER" id="PTHR43415:SF4">
    <property type="entry name" value="N-ACETYLTRANSFERASE DOMAIN-CONTAINING PROTEIN"/>
    <property type="match status" value="1"/>
</dbReference>
<protein>
    <submittedName>
        <fullName evidence="2">GNAT family N-acetyltransferase</fullName>
    </submittedName>
</protein>
<keyword evidence="2" id="KW-0808">Transferase</keyword>
<accession>A0A7S6WQC8</accession>
<dbReference type="PANTHER" id="PTHR43415">
    <property type="entry name" value="SPERMIDINE N(1)-ACETYLTRANSFERASE"/>
    <property type="match status" value="1"/>
</dbReference>